<accession>A0A803PIP6</accession>
<feature type="region of interest" description="Disordered" evidence="1">
    <location>
        <begin position="63"/>
        <end position="109"/>
    </location>
</feature>
<feature type="compositionally biased region" description="Pro residues" evidence="1">
    <location>
        <begin position="207"/>
        <end position="219"/>
    </location>
</feature>
<organism evidence="2 3">
    <name type="scientific">Cannabis sativa</name>
    <name type="common">Hemp</name>
    <name type="synonym">Marijuana</name>
    <dbReference type="NCBI Taxonomy" id="3483"/>
    <lineage>
        <taxon>Eukaryota</taxon>
        <taxon>Viridiplantae</taxon>
        <taxon>Streptophyta</taxon>
        <taxon>Embryophyta</taxon>
        <taxon>Tracheophyta</taxon>
        <taxon>Spermatophyta</taxon>
        <taxon>Magnoliopsida</taxon>
        <taxon>eudicotyledons</taxon>
        <taxon>Gunneridae</taxon>
        <taxon>Pentapetalae</taxon>
        <taxon>rosids</taxon>
        <taxon>fabids</taxon>
        <taxon>Rosales</taxon>
        <taxon>Cannabaceae</taxon>
        <taxon>Cannabis</taxon>
    </lineage>
</organism>
<evidence type="ECO:0000313" key="3">
    <source>
        <dbReference type="Proteomes" id="UP000596661"/>
    </source>
</evidence>
<reference evidence="2" key="1">
    <citation type="submission" date="2018-11" db="EMBL/GenBank/DDBJ databases">
        <authorList>
            <person name="Grassa J C."/>
        </authorList>
    </citation>
    <scope>NUCLEOTIDE SEQUENCE [LARGE SCALE GENOMIC DNA]</scope>
</reference>
<protein>
    <submittedName>
        <fullName evidence="2">Uncharacterized protein</fullName>
    </submittedName>
</protein>
<reference evidence="2" key="2">
    <citation type="submission" date="2021-03" db="UniProtKB">
        <authorList>
            <consortium name="EnsemblPlants"/>
        </authorList>
    </citation>
    <scope>IDENTIFICATION</scope>
</reference>
<dbReference type="Proteomes" id="UP000596661">
    <property type="component" value="Chromosome 4"/>
</dbReference>
<proteinExistence type="predicted"/>
<name>A0A803PIP6_CANSA</name>
<feature type="region of interest" description="Disordered" evidence="1">
    <location>
        <begin position="180"/>
        <end position="282"/>
    </location>
</feature>
<evidence type="ECO:0000313" key="2">
    <source>
        <dbReference type="EnsemblPlants" id="cds.evm.model.04.775"/>
    </source>
</evidence>
<dbReference type="EnsemblPlants" id="evm.model.04.775">
    <property type="protein sequence ID" value="cds.evm.model.04.775"/>
    <property type="gene ID" value="evm.TU.04.775"/>
</dbReference>
<dbReference type="AlphaFoldDB" id="A0A803PIP6"/>
<dbReference type="EMBL" id="UZAU01000368">
    <property type="status" value="NOT_ANNOTATED_CDS"/>
    <property type="molecule type" value="Genomic_DNA"/>
</dbReference>
<evidence type="ECO:0000256" key="1">
    <source>
        <dbReference type="SAM" id="MobiDB-lite"/>
    </source>
</evidence>
<feature type="compositionally biased region" description="Acidic residues" evidence="1">
    <location>
        <begin position="86"/>
        <end position="103"/>
    </location>
</feature>
<feature type="compositionally biased region" description="Basic and acidic residues" evidence="1">
    <location>
        <begin position="188"/>
        <end position="198"/>
    </location>
</feature>
<keyword evidence="3" id="KW-1185">Reference proteome</keyword>
<dbReference type="Gramene" id="evm.model.04.775">
    <property type="protein sequence ID" value="cds.evm.model.04.775"/>
    <property type="gene ID" value="evm.TU.04.775"/>
</dbReference>
<sequence length="282" mass="31467">MDNRRFGFWIGYSRMSAEINEPKPSQVILIHYLFRILESLGKKAPLDTVMKEADSLAPSLQLGGVREEGTSNVKNRGKDAKNLYDGVDDDQNPKDSEEEDDDDGYVKDGYHKDSYYYDHDPNLLHVTRKLEATQIELAGLKKLTGKMKRMMDHLQNKFKDLAESNDDPSVEVMAKERALGQIEVETSNPHKDKGKGKVGEPTQKSAPKPPQKDPNPPSQPSKMQKATGSFESGRPSAPRGKVVPKGQSTKVPKPKGQKNHTSDSVNRDRRKTGGHMEDSCPL</sequence>